<dbReference type="EMBL" id="NMPR01000117">
    <property type="protein sequence ID" value="KAA8630025.1"/>
    <property type="molecule type" value="Genomic_DNA"/>
</dbReference>
<comment type="caution">
    <text evidence="1">The sequence shown here is derived from an EMBL/GenBank/DDBJ whole genome shotgun (WGS) entry which is preliminary data.</text>
</comment>
<reference evidence="1 2" key="1">
    <citation type="submission" date="2017-07" db="EMBL/GenBank/DDBJ databases">
        <title>Genome sequence of the Sordaria macrospora wild type strain R19027.</title>
        <authorList>
            <person name="Nowrousian M."/>
            <person name="Teichert I."/>
            <person name="Kueck U."/>
        </authorList>
    </citation>
    <scope>NUCLEOTIDE SEQUENCE [LARGE SCALE GENOMIC DNA]</scope>
    <source>
        <strain evidence="1 2">R19027</strain>
        <tissue evidence="1">Mycelium</tissue>
    </source>
</reference>
<protein>
    <submittedName>
        <fullName evidence="1">Uncharacterized protein</fullName>
    </submittedName>
</protein>
<accession>A0A8S8ZNU6</accession>
<dbReference type="AlphaFoldDB" id="A0A8S8ZNU6"/>
<proteinExistence type="predicted"/>
<name>A0A8S8ZNU6_SORMA</name>
<evidence type="ECO:0000313" key="2">
    <source>
        <dbReference type="Proteomes" id="UP000433876"/>
    </source>
</evidence>
<gene>
    <name evidence="1" type="ORF">SMACR_08192</name>
</gene>
<evidence type="ECO:0000313" key="1">
    <source>
        <dbReference type="EMBL" id="KAA8630025.1"/>
    </source>
</evidence>
<organism evidence="1 2">
    <name type="scientific">Sordaria macrospora</name>
    <dbReference type="NCBI Taxonomy" id="5147"/>
    <lineage>
        <taxon>Eukaryota</taxon>
        <taxon>Fungi</taxon>
        <taxon>Dikarya</taxon>
        <taxon>Ascomycota</taxon>
        <taxon>Pezizomycotina</taxon>
        <taxon>Sordariomycetes</taxon>
        <taxon>Sordariomycetidae</taxon>
        <taxon>Sordariales</taxon>
        <taxon>Sordariaceae</taxon>
        <taxon>Sordaria</taxon>
    </lineage>
</organism>
<dbReference type="Proteomes" id="UP000433876">
    <property type="component" value="Unassembled WGS sequence"/>
</dbReference>
<sequence length="202" mass="22705">MALSSTIDSLCLKASTAWMRAPSTLVFNMTMSQLPAPLSTTRNFGLHSTRPALVTRSAISIILSMPISSCLHHLLHGDVDLRFLSSRRLPNEDPRFRSLPHQISKFQPIIYQDFIPNRKTNAQALTQHPTLEPHSMHNVLPPGPDIFLLGTTSKAHKMRKLKNASASIRTTSITILPIHFLTAFHQVPHMFLTRFQRQSSPL</sequence>